<evidence type="ECO:0000313" key="2">
    <source>
        <dbReference type="Proteomes" id="UP000824120"/>
    </source>
</evidence>
<dbReference type="AlphaFoldDB" id="A0A9J5ZXV2"/>
<sequence>MKSEGNIWMHIPPNDCSWYWKKLNSLKNDMIDWYTNDSEVIAVLERTRRKHWKQFKKELVAAIWAAIVYYTWKARNWTTFKNMSVQTETVVLQIKKDIVERLDLLKMGRKGRSCTSLIHRLIWN</sequence>
<evidence type="ECO:0000313" key="1">
    <source>
        <dbReference type="EMBL" id="KAG5616780.1"/>
    </source>
</evidence>
<organism evidence="1 2">
    <name type="scientific">Solanum commersonii</name>
    <name type="common">Commerson's wild potato</name>
    <name type="synonym">Commerson's nightshade</name>
    <dbReference type="NCBI Taxonomy" id="4109"/>
    <lineage>
        <taxon>Eukaryota</taxon>
        <taxon>Viridiplantae</taxon>
        <taxon>Streptophyta</taxon>
        <taxon>Embryophyta</taxon>
        <taxon>Tracheophyta</taxon>
        <taxon>Spermatophyta</taxon>
        <taxon>Magnoliopsida</taxon>
        <taxon>eudicotyledons</taxon>
        <taxon>Gunneridae</taxon>
        <taxon>Pentapetalae</taxon>
        <taxon>asterids</taxon>
        <taxon>lamiids</taxon>
        <taxon>Solanales</taxon>
        <taxon>Solanaceae</taxon>
        <taxon>Solanoideae</taxon>
        <taxon>Solaneae</taxon>
        <taxon>Solanum</taxon>
    </lineage>
</organism>
<name>A0A9J5ZXV2_SOLCO</name>
<protein>
    <submittedName>
        <fullName evidence="1">Uncharacterized protein</fullName>
    </submittedName>
</protein>
<keyword evidence="2" id="KW-1185">Reference proteome</keyword>
<proteinExistence type="predicted"/>
<accession>A0A9J5ZXV2</accession>
<dbReference type="OrthoDB" id="1244840at2759"/>
<comment type="caution">
    <text evidence="1">The sequence shown here is derived from an EMBL/GenBank/DDBJ whole genome shotgun (WGS) entry which is preliminary data.</text>
</comment>
<reference evidence="1 2" key="1">
    <citation type="submission" date="2020-09" db="EMBL/GenBank/DDBJ databases">
        <title>De no assembly of potato wild relative species, Solanum commersonii.</title>
        <authorList>
            <person name="Cho K."/>
        </authorList>
    </citation>
    <scope>NUCLEOTIDE SEQUENCE [LARGE SCALE GENOMIC DNA]</scope>
    <source>
        <strain evidence="1">LZ3.2</strain>
        <tissue evidence="1">Leaf</tissue>
    </source>
</reference>
<gene>
    <name evidence="1" type="ORF">H5410_016604</name>
</gene>
<dbReference type="EMBL" id="JACXVP010000003">
    <property type="protein sequence ID" value="KAG5616780.1"/>
    <property type="molecule type" value="Genomic_DNA"/>
</dbReference>
<dbReference type="Proteomes" id="UP000824120">
    <property type="component" value="Chromosome 3"/>
</dbReference>